<dbReference type="Gene3D" id="3.40.50.300">
    <property type="entry name" value="P-loop containing nucleotide triphosphate hydrolases"/>
    <property type="match status" value="1"/>
</dbReference>
<comment type="caution">
    <text evidence="5">The sequence shown here is derived from an EMBL/GenBank/DDBJ whole genome shotgun (WGS) entry which is preliminary data.</text>
</comment>
<dbReference type="InterPro" id="IPR013641">
    <property type="entry name" value="KTI12/PSTK"/>
</dbReference>
<dbReference type="AlphaFoldDB" id="A0A814SJN8"/>
<protein>
    <recommendedName>
        <fullName evidence="4">Protein KTI12 homolog</fullName>
    </recommendedName>
</protein>
<evidence type="ECO:0000313" key="5">
    <source>
        <dbReference type="EMBL" id="CAF1149226.1"/>
    </source>
</evidence>
<keyword evidence="2" id="KW-0067">ATP-binding</keyword>
<evidence type="ECO:0000256" key="2">
    <source>
        <dbReference type="ARBA" id="ARBA00022840"/>
    </source>
</evidence>
<name>A0A814SJN8_9BILA</name>
<proteinExistence type="inferred from homology"/>
<dbReference type="PANTHER" id="PTHR12435">
    <property type="match status" value="1"/>
</dbReference>
<sequence>IFPERTIEECTELNKNKPENEQYSEEVLKALNMRFEPPEAKNRWDSTLYTIQVNEELPYEDIANTLFNKQAPPPNKSTINKPLSDTNFLHDIDKTTQEILTHILTLQNNQLASNSVSVPGATEKVKLIRPVNLAELRRWRQQFLTYIKMHPPSDASRISNMFVEYINNLIL</sequence>
<feature type="non-terminal residue" evidence="5">
    <location>
        <position position="1"/>
    </location>
</feature>
<keyword evidence="1" id="KW-0547">Nucleotide-binding</keyword>
<evidence type="ECO:0000313" key="6">
    <source>
        <dbReference type="Proteomes" id="UP000663879"/>
    </source>
</evidence>
<dbReference type="GO" id="GO:0005524">
    <property type="term" value="F:ATP binding"/>
    <property type="evidence" value="ECO:0007669"/>
    <property type="project" value="UniProtKB-KW"/>
</dbReference>
<accession>A0A814SJN8</accession>
<organism evidence="5 6">
    <name type="scientific">Brachionus calyciflorus</name>
    <dbReference type="NCBI Taxonomy" id="104777"/>
    <lineage>
        <taxon>Eukaryota</taxon>
        <taxon>Metazoa</taxon>
        <taxon>Spiralia</taxon>
        <taxon>Gnathifera</taxon>
        <taxon>Rotifera</taxon>
        <taxon>Eurotatoria</taxon>
        <taxon>Monogononta</taxon>
        <taxon>Pseudotrocha</taxon>
        <taxon>Ploima</taxon>
        <taxon>Brachionidae</taxon>
        <taxon>Brachionus</taxon>
    </lineage>
</organism>
<gene>
    <name evidence="5" type="ORF">OXX778_LOCUS23220</name>
</gene>
<keyword evidence="6" id="KW-1185">Reference proteome</keyword>
<evidence type="ECO:0000256" key="4">
    <source>
        <dbReference type="ARBA" id="ARBA00026170"/>
    </source>
</evidence>
<dbReference type="Proteomes" id="UP000663879">
    <property type="component" value="Unassembled WGS sequence"/>
</dbReference>
<evidence type="ECO:0000256" key="3">
    <source>
        <dbReference type="ARBA" id="ARBA00025768"/>
    </source>
</evidence>
<dbReference type="Pfam" id="PF08433">
    <property type="entry name" value="KTI12"/>
    <property type="match status" value="1"/>
</dbReference>
<dbReference type="InterPro" id="IPR027417">
    <property type="entry name" value="P-loop_NTPase"/>
</dbReference>
<reference evidence="5" key="1">
    <citation type="submission" date="2021-02" db="EMBL/GenBank/DDBJ databases">
        <authorList>
            <person name="Nowell W R."/>
        </authorList>
    </citation>
    <scope>NUCLEOTIDE SEQUENCE</scope>
    <source>
        <strain evidence="5">Ploen Becks lab</strain>
    </source>
</reference>
<comment type="similarity">
    <text evidence="3">Belongs to the KTI12 family.</text>
</comment>
<evidence type="ECO:0000256" key="1">
    <source>
        <dbReference type="ARBA" id="ARBA00022741"/>
    </source>
</evidence>
<dbReference type="OrthoDB" id="9972657at2759"/>
<dbReference type="EMBL" id="CAJNOC010011611">
    <property type="protein sequence ID" value="CAF1149226.1"/>
    <property type="molecule type" value="Genomic_DNA"/>
</dbReference>